<dbReference type="EMBL" id="QJKJ01004177">
    <property type="protein sequence ID" value="RDX95256.1"/>
    <property type="molecule type" value="Genomic_DNA"/>
</dbReference>
<dbReference type="InterPro" id="IPR043128">
    <property type="entry name" value="Rev_trsase/Diguanyl_cyclase"/>
</dbReference>
<evidence type="ECO:0000313" key="4">
    <source>
        <dbReference type="Proteomes" id="UP000257109"/>
    </source>
</evidence>
<dbReference type="SUPFAM" id="SSF56672">
    <property type="entry name" value="DNA/RNA polymerases"/>
    <property type="match status" value="1"/>
</dbReference>
<dbReference type="CDD" id="cd01647">
    <property type="entry name" value="RT_LTR"/>
    <property type="match status" value="1"/>
</dbReference>
<dbReference type="Proteomes" id="UP000257109">
    <property type="component" value="Unassembled WGS sequence"/>
</dbReference>
<gene>
    <name evidence="3" type="ORF">CR513_22254</name>
</gene>
<proteinExistence type="predicted"/>
<dbReference type="InterPro" id="IPR005162">
    <property type="entry name" value="Retrotrans_gag_dom"/>
</dbReference>
<dbReference type="PANTHER" id="PTHR24559">
    <property type="entry name" value="TRANSPOSON TY3-I GAG-POL POLYPROTEIN"/>
    <property type="match status" value="1"/>
</dbReference>
<keyword evidence="4" id="KW-1185">Reference proteome</keyword>
<dbReference type="OrthoDB" id="1745575at2759"/>
<comment type="caution">
    <text evidence="3">The sequence shown here is derived from an EMBL/GenBank/DDBJ whole genome shotgun (WGS) entry which is preliminary data.</text>
</comment>
<feature type="region of interest" description="Disordered" evidence="1">
    <location>
        <begin position="224"/>
        <end position="251"/>
    </location>
</feature>
<dbReference type="Gene3D" id="3.30.70.270">
    <property type="match status" value="2"/>
</dbReference>
<evidence type="ECO:0000313" key="3">
    <source>
        <dbReference type="EMBL" id="RDX95256.1"/>
    </source>
</evidence>
<dbReference type="AlphaFoldDB" id="A0A371GXS7"/>
<dbReference type="InterPro" id="IPR043502">
    <property type="entry name" value="DNA/RNA_pol_sf"/>
</dbReference>
<dbReference type="InterPro" id="IPR053134">
    <property type="entry name" value="RNA-dir_DNA_polymerase"/>
</dbReference>
<dbReference type="PANTHER" id="PTHR24559:SF444">
    <property type="entry name" value="REVERSE TRANSCRIPTASE DOMAIN-CONTAINING PROTEIN"/>
    <property type="match status" value="1"/>
</dbReference>
<feature type="domain" description="Retrotransposon gag" evidence="2">
    <location>
        <begin position="35"/>
        <end position="109"/>
    </location>
</feature>
<organism evidence="3 4">
    <name type="scientific">Mucuna pruriens</name>
    <name type="common">Velvet bean</name>
    <name type="synonym">Dolichos pruriens</name>
    <dbReference type="NCBI Taxonomy" id="157652"/>
    <lineage>
        <taxon>Eukaryota</taxon>
        <taxon>Viridiplantae</taxon>
        <taxon>Streptophyta</taxon>
        <taxon>Embryophyta</taxon>
        <taxon>Tracheophyta</taxon>
        <taxon>Spermatophyta</taxon>
        <taxon>Magnoliopsida</taxon>
        <taxon>eudicotyledons</taxon>
        <taxon>Gunneridae</taxon>
        <taxon>Pentapetalae</taxon>
        <taxon>rosids</taxon>
        <taxon>fabids</taxon>
        <taxon>Fabales</taxon>
        <taxon>Fabaceae</taxon>
        <taxon>Papilionoideae</taxon>
        <taxon>50 kb inversion clade</taxon>
        <taxon>NPAAA clade</taxon>
        <taxon>indigoferoid/millettioid clade</taxon>
        <taxon>Phaseoleae</taxon>
        <taxon>Mucuna</taxon>
    </lineage>
</organism>
<name>A0A371GXS7_MUCPR</name>
<feature type="compositionally biased region" description="Basic and acidic residues" evidence="1">
    <location>
        <begin position="168"/>
        <end position="195"/>
    </location>
</feature>
<evidence type="ECO:0000259" key="2">
    <source>
        <dbReference type="Pfam" id="PF03732"/>
    </source>
</evidence>
<evidence type="ECO:0000256" key="1">
    <source>
        <dbReference type="SAM" id="MobiDB-lite"/>
    </source>
</evidence>
<feature type="compositionally biased region" description="Polar residues" evidence="1">
    <location>
        <begin position="197"/>
        <end position="206"/>
    </location>
</feature>
<dbReference type="Pfam" id="PF03732">
    <property type="entry name" value="Retrotrans_gag"/>
    <property type="match status" value="1"/>
</dbReference>
<dbReference type="Gene3D" id="3.10.10.10">
    <property type="entry name" value="HIV Type 1 Reverse Transcriptase, subunit A, domain 1"/>
    <property type="match status" value="1"/>
</dbReference>
<feature type="region of interest" description="Disordered" evidence="1">
    <location>
        <begin position="152"/>
        <end position="210"/>
    </location>
</feature>
<accession>A0A371GXS7</accession>
<protein>
    <recommendedName>
        <fullName evidence="2">Retrotransposon gag domain-containing protein</fullName>
    </recommendedName>
</protein>
<feature type="compositionally biased region" description="Basic and acidic residues" evidence="1">
    <location>
        <begin position="237"/>
        <end position="251"/>
    </location>
</feature>
<feature type="non-terminal residue" evidence="3">
    <location>
        <position position="1"/>
    </location>
</feature>
<reference evidence="3" key="1">
    <citation type="submission" date="2018-05" db="EMBL/GenBank/DDBJ databases">
        <title>Draft genome of Mucuna pruriens seed.</title>
        <authorList>
            <person name="Nnadi N.E."/>
            <person name="Vos R."/>
            <person name="Hasami M.H."/>
            <person name="Devisetty U.K."/>
            <person name="Aguiy J.C."/>
        </authorList>
    </citation>
    <scope>NUCLEOTIDE SEQUENCE [LARGE SCALE GENOMIC DNA]</scope>
    <source>
        <strain evidence="3">JCA_2017</strain>
    </source>
</reference>
<sequence length="504" mass="57999">MGLKTLMLIYKLSRPMYTLVGEQHPQLQAIPRHPKGPYNAITFDDLTTIFISQFTINKAKRLEVADLFDIKQMKGENLKGYLTRFNSATVRVNDSDQKFFVKVFQKGLYTDQFNKSLALRRLSNIEVIRAQAEKHIEVEKDLANCLEVERQPLAPQTKPSHSHPARAHLREGGYRTNELTKEGKQRWKSREKEVDQDNASTPSKTAPSLPYLEDDVNKEKVCEGRHGYPRQSPPPKGPDHMFTDEDYKGTSPHQDDPMVILLIVTYYKIERVLIDQGSFANVLYWSTFQKLGLSISSLEECSRILFGFAREHVEKMGTMKIETVFGVGASAQTILVSYIVETNKLLAAWFIRELQYPTWLANVIMVKKHSGKWRMCTNYTDLNKACLKDPYPLSKIDRLVDGAFDCGLLSLMDAYSKYNQIRMHSHDETKNAFIIDIGTFYYKSTTVGEHYNALRRVYEVLKRHKLKFNPKKCSFKVQARKFLGFMLIERGSKPILRSARLSSA</sequence>